<name>A0ABV7XKW7_9GAMM</name>
<dbReference type="EMBL" id="JBHRYA010000007">
    <property type="protein sequence ID" value="MFC3716802.1"/>
    <property type="molecule type" value="Genomic_DNA"/>
</dbReference>
<dbReference type="InterPro" id="IPR056974">
    <property type="entry name" value="Tail_Gp41-like"/>
</dbReference>
<accession>A0ABV7XKW7</accession>
<organism evidence="1 2">
    <name type="scientific">Luteimonas soli</name>
    <dbReference type="NCBI Taxonomy" id="1648966"/>
    <lineage>
        <taxon>Bacteria</taxon>
        <taxon>Pseudomonadati</taxon>
        <taxon>Pseudomonadota</taxon>
        <taxon>Gammaproteobacteria</taxon>
        <taxon>Lysobacterales</taxon>
        <taxon>Lysobacteraceae</taxon>
        <taxon>Luteimonas</taxon>
    </lineage>
</organism>
<sequence>MGQDKAVGTGTLRKGLKVGDATHKEFELRQCTAADYFAAEASGADSSKSITFQAALVAQQLVRIGEFTGPFTVAMLGRLHPSDLNQMVAARAELEAEGEEQQPG</sequence>
<dbReference type="RefSeq" id="WP_386744216.1">
    <property type="nucleotide sequence ID" value="NZ_JBHRYA010000007.1"/>
</dbReference>
<evidence type="ECO:0000313" key="1">
    <source>
        <dbReference type="EMBL" id="MFC3716802.1"/>
    </source>
</evidence>
<gene>
    <name evidence="1" type="ORF">ACFONC_11635</name>
</gene>
<comment type="caution">
    <text evidence="1">The sequence shown here is derived from an EMBL/GenBank/DDBJ whole genome shotgun (WGS) entry which is preliminary data.</text>
</comment>
<keyword evidence="2" id="KW-1185">Reference proteome</keyword>
<proteinExistence type="predicted"/>
<dbReference type="Pfam" id="PF23746">
    <property type="entry name" value="Gp41_Mu"/>
    <property type="match status" value="1"/>
</dbReference>
<dbReference type="Proteomes" id="UP001595705">
    <property type="component" value="Unassembled WGS sequence"/>
</dbReference>
<reference evidence="2" key="1">
    <citation type="journal article" date="2019" name="Int. J. Syst. Evol. Microbiol.">
        <title>The Global Catalogue of Microorganisms (GCM) 10K type strain sequencing project: providing services to taxonomists for standard genome sequencing and annotation.</title>
        <authorList>
            <consortium name="The Broad Institute Genomics Platform"/>
            <consortium name="The Broad Institute Genome Sequencing Center for Infectious Disease"/>
            <person name="Wu L."/>
            <person name="Ma J."/>
        </authorList>
    </citation>
    <scope>NUCLEOTIDE SEQUENCE [LARGE SCALE GENOMIC DNA]</scope>
    <source>
        <strain evidence="2">KCTC 42441</strain>
    </source>
</reference>
<protein>
    <submittedName>
        <fullName evidence="1">Phage tail assembly protein</fullName>
    </submittedName>
</protein>
<evidence type="ECO:0000313" key="2">
    <source>
        <dbReference type="Proteomes" id="UP001595705"/>
    </source>
</evidence>